<reference evidence="1" key="1">
    <citation type="submission" date="2021-09" db="EMBL/GenBank/DDBJ databases">
        <authorList>
            <consortium name="AG Swart"/>
            <person name="Singh M."/>
            <person name="Singh A."/>
            <person name="Seah K."/>
            <person name="Emmerich C."/>
        </authorList>
    </citation>
    <scope>NUCLEOTIDE SEQUENCE</scope>
    <source>
        <strain evidence="1">ATCC30299</strain>
    </source>
</reference>
<name>A0AAU9JF85_9CILI</name>
<evidence type="ECO:0008006" key="3">
    <source>
        <dbReference type="Google" id="ProtNLM"/>
    </source>
</evidence>
<dbReference type="EMBL" id="CAJZBQ010000023">
    <property type="protein sequence ID" value="CAG9319421.1"/>
    <property type="molecule type" value="Genomic_DNA"/>
</dbReference>
<proteinExistence type="predicted"/>
<evidence type="ECO:0000313" key="1">
    <source>
        <dbReference type="EMBL" id="CAG9319421.1"/>
    </source>
</evidence>
<protein>
    <recommendedName>
        <fullName evidence="3">F-box domain-containing protein</fullName>
    </recommendedName>
</protein>
<dbReference type="AlphaFoldDB" id="A0AAU9JF85"/>
<organism evidence="1 2">
    <name type="scientific">Blepharisma stoltei</name>
    <dbReference type="NCBI Taxonomy" id="1481888"/>
    <lineage>
        <taxon>Eukaryota</taxon>
        <taxon>Sar</taxon>
        <taxon>Alveolata</taxon>
        <taxon>Ciliophora</taxon>
        <taxon>Postciliodesmatophora</taxon>
        <taxon>Heterotrichea</taxon>
        <taxon>Heterotrichida</taxon>
        <taxon>Blepharismidae</taxon>
        <taxon>Blepharisma</taxon>
    </lineage>
</organism>
<keyword evidence="2" id="KW-1185">Reference proteome</keyword>
<accession>A0AAU9JF85</accession>
<comment type="caution">
    <text evidence="1">The sequence shown here is derived from an EMBL/GenBank/DDBJ whole genome shotgun (WGS) entry which is preliminary data.</text>
</comment>
<dbReference type="Proteomes" id="UP001162131">
    <property type="component" value="Unassembled WGS sequence"/>
</dbReference>
<evidence type="ECO:0000313" key="2">
    <source>
        <dbReference type="Proteomes" id="UP001162131"/>
    </source>
</evidence>
<gene>
    <name evidence="1" type="ORF">BSTOLATCC_MIC23978</name>
</gene>
<sequence>MEGLELISDDVLLNEILTLFRDISEILVLRLVCKSWCERFTLLLPAVVEISLIEIDKINNYEIFTQSHKELEKFRNMKILFDFKLKKLERAQLFFHMDQIDFCLGRAMIALCEEKEHATNREVEAFLGNGLVKKLQSVSPEKLSSEIYDVAKSELIQTLQILGPLDETQRKIIEWITGTLKLYEIANQLSPYFNDLYKMMLRLDYLQSKVNRISRFFGFNGV</sequence>